<evidence type="ECO:0000256" key="1">
    <source>
        <dbReference type="SAM" id="MobiDB-lite"/>
    </source>
</evidence>
<accession>A0ABW0ZDG2</accession>
<gene>
    <name evidence="2" type="ORF">ACFP1Z_33215</name>
</gene>
<organism evidence="2 3">
    <name type="scientific">Streptomyces gamaensis</name>
    <dbReference type="NCBI Taxonomy" id="1763542"/>
    <lineage>
        <taxon>Bacteria</taxon>
        <taxon>Bacillati</taxon>
        <taxon>Actinomycetota</taxon>
        <taxon>Actinomycetes</taxon>
        <taxon>Kitasatosporales</taxon>
        <taxon>Streptomycetaceae</taxon>
        <taxon>Streptomyces</taxon>
    </lineage>
</organism>
<keyword evidence="3" id="KW-1185">Reference proteome</keyword>
<reference evidence="3" key="1">
    <citation type="journal article" date="2019" name="Int. J. Syst. Evol. Microbiol.">
        <title>The Global Catalogue of Microorganisms (GCM) 10K type strain sequencing project: providing services to taxonomists for standard genome sequencing and annotation.</title>
        <authorList>
            <consortium name="The Broad Institute Genomics Platform"/>
            <consortium name="The Broad Institute Genome Sequencing Center for Infectious Disease"/>
            <person name="Wu L."/>
            <person name="Ma J."/>
        </authorList>
    </citation>
    <scope>NUCLEOTIDE SEQUENCE [LARGE SCALE GENOMIC DNA]</scope>
    <source>
        <strain evidence="3">CGMCC 4.7304</strain>
    </source>
</reference>
<name>A0ABW0ZDG2_9ACTN</name>
<dbReference type="Proteomes" id="UP001596083">
    <property type="component" value="Unassembled WGS sequence"/>
</dbReference>
<feature type="region of interest" description="Disordered" evidence="1">
    <location>
        <begin position="89"/>
        <end position="151"/>
    </location>
</feature>
<evidence type="ECO:0000313" key="3">
    <source>
        <dbReference type="Proteomes" id="UP001596083"/>
    </source>
</evidence>
<comment type="caution">
    <text evidence="2">The sequence shown here is derived from an EMBL/GenBank/DDBJ whole genome shotgun (WGS) entry which is preliminary data.</text>
</comment>
<protein>
    <submittedName>
        <fullName evidence="2">Uncharacterized protein</fullName>
    </submittedName>
</protein>
<dbReference type="EMBL" id="JBHSPB010000043">
    <property type="protein sequence ID" value="MFC5725013.1"/>
    <property type="molecule type" value="Genomic_DNA"/>
</dbReference>
<proteinExistence type="predicted"/>
<dbReference type="RefSeq" id="WP_390321751.1">
    <property type="nucleotide sequence ID" value="NZ_JBHSPB010000043.1"/>
</dbReference>
<evidence type="ECO:0000313" key="2">
    <source>
        <dbReference type="EMBL" id="MFC5725013.1"/>
    </source>
</evidence>
<sequence>MLWGLIREQSGGKYTETYVLECVEGEREDALGRLEAIVRQYVPERPSTGRRQLLFRKTDGFLLIVNGTWQSYNIRFTVAELLMDTTALPSADPQSQEESATLVKDTTAPTHGVVQPNPVEAVPGPPPPPSEEMYDDGIPLKPKWLGRTDLP</sequence>